<dbReference type="AlphaFoldDB" id="A0A392RX93"/>
<sequence>KEHVTGGSKGSGFGLKGEKEAQYDKKRGGPRDRGFTHLSYNELMERKHKGLCFKCGGPFHPMHQCPDKQLKVLVMEDEEEGSHKGRLLAVEVDVDEEEDEGEISMMSFQQLGQDNLVKP</sequence>
<reference evidence="2 3" key="1">
    <citation type="journal article" date="2018" name="Front. Plant Sci.">
        <title>Red Clover (Trifolium pratense) and Zigzag Clover (T. medium) - A Picture of Genomic Similarities and Differences.</title>
        <authorList>
            <person name="Dluhosova J."/>
            <person name="Istvanek J."/>
            <person name="Nedelnik J."/>
            <person name="Repkova J."/>
        </authorList>
    </citation>
    <scope>NUCLEOTIDE SEQUENCE [LARGE SCALE GENOMIC DNA]</scope>
    <source>
        <strain evidence="3">cv. 10/8</strain>
        <tissue evidence="2">Leaf</tissue>
    </source>
</reference>
<dbReference type="EMBL" id="LXQA010279307">
    <property type="protein sequence ID" value="MCI40400.1"/>
    <property type="molecule type" value="Genomic_DNA"/>
</dbReference>
<feature type="compositionally biased region" description="Basic and acidic residues" evidence="1">
    <location>
        <begin position="16"/>
        <end position="34"/>
    </location>
</feature>
<feature type="non-terminal residue" evidence="2">
    <location>
        <position position="119"/>
    </location>
</feature>
<evidence type="ECO:0000313" key="2">
    <source>
        <dbReference type="EMBL" id="MCI40400.1"/>
    </source>
</evidence>
<proteinExistence type="predicted"/>
<keyword evidence="2" id="KW-0548">Nucleotidyltransferase</keyword>
<evidence type="ECO:0000256" key="1">
    <source>
        <dbReference type="SAM" id="MobiDB-lite"/>
    </source>
</evidence>
<protein>
    <submittedName>
        <fullName evidence="2">RNA-directed DNA polymerase (Reverse transcriptase)</fullName>
    </submittedName>
</protein>
<keyword evidence="2" id="KW-0808">Transferase</keyword>
<dbReference type="Proteomes" id="UP000265520">
    <property type="component" value="Unassembled WGS sequence"/>
</dbReference>
<comment type="caution">
    <text evidence="2">The sequence shown here is derived from an EMBL/GenBank/DDBJ whole genome shotgun (WGS) entry which is preliminary data.</text>
</comment>
<keyword evidence="2" id="KW-0695">RNA-directed DNA polymerase</keyword>
<keyword evidence="3" id="KW-1185">Reference proteome</keyword>
<feature type="non-terminal residue" evidence="2">
    <location>
        <position position="1"/>
    </location>
</feature>
<organism evidence="2 3">
    <name type="scientific">Trifolium medium</name>
    <dbReference type="NCBI Taxonomy" id="97028"/>
    <lineage>
        <taxon>Eukaryota</taxon>
        <taxon>Viridiplantae</taxon>
        <taxon>Streptophyta</taxon>
        <taxon>Embryophyta</taxon>
        <taxon>Tracheophyta</taxon>
        <taxon>Spermatophyta</taxon>
        <taxon>Magnoliopsida</taxon>
        <taxon>eudicotyledons</taxon>
        <taxon>Gunneridae</taxon>
        <taxon>Pentapetalae</taxon>
        <taxon>rosids</taxon>
        <taxon>fabids</taxon>
        <taxon>Fabales</taxon>
        <taxon>Fabaceae</taxon>
        <taxon>Papilionoideae</taxon>
        <taxon>50 kb inversion clade</taxon>
        <taxon>NPAAA clade</taxon>
        <taxon>Hologalegina</taxon>
        <taxon>IRL clade</taxon>
        <taxon>Trifolieae</taxon>
        <taxon>Trifolium</taxon>
    </lineage>
</organism>
<name>A0A392RX93_9FABA</name>
<evidence type="ECO:0000313" key="3">
    <source>
        <dbReference type="Proteomes" id="UP000265520"/>
    </source>
</evidence>
<feature type="region of interest" description="Disordered" evidence="1">
    <location>
        <begin position="98"/>
        <end position="119"/>
    </location>
</feature>
<dbReference type="GO" id="GO:0003964">
    <property type="term" value="F:RNA-directed DNA polymerase activity"/>
    <property type="evidence" value="ECO:0007669"/>
    <property type="project" value="UniProtKB-KW"/>
</dbReference>
<feature type="region of interest" description="Disordered" evidence="1">
    <location>
        <begin position="1"/>
        <end position="34"/>
    </location>
</feature>
<accession>A0A392RX93</accession>